<evidence type="ECO:0000256" key="1">
    <source>
        <dbReference type="PIRSR" id="PIRSR014972-1"/>
    </source>
</evidence>
<accession>A0A328HF06</accession>
<feature type="binding site" evidence="2">
    <location>
        <position position="111"/>
    </location>
    <ligand>
        <name>substrate</name>
    </ligand>
</feature>
<dbReference type="RefSeq" id="WP_111904477.1">
    <property type="nucleotide sequence ID" value="NZ_QLNP01000088.1"/>
</dbReference>
<sequence length="133" mass="14708">MLDNLQIGDTFTLTRTVEEKYCTRRGEYQIFSTPDLVLFIEETAIAALASHLPSHQSSVGTKITVAHVAPTLLGQKVSAVATVREIDRRKVTFEVDVRDDIETIGTSTHERFVVDLDSFGSRLADKKASLAPM</sequence>
<feature type="domain" description="Fluoroacetyl-CoA-specific thioesterase-like" evidence="3">
    <location>
        <begin position="26"/>
        <end position="115"/>
    </location>
</feature>
<dbReference type="AlphaFoldDB" id="A0A328HF06"/>
<dbReference type="PANTHER" id="PTHR36934:SF1">
    <property type="entry name" value="THIOESTERASE DOMAIN-CONTAINING PROTEIN"/>
    <property type="match status" value="1"/>
</dbReference>
<protein>
    <submittedName>
        <fullName evidence="4">Thioesterase</fullName>
    </submittedName>
</protein>
<organism evidence="4 5">
    <name type="scientific">Arthrobacter globiformis</name>
    <dbReference type="NCBI Taxonomy" id="1665"/>
    <lineage>
        <taxon>Bacteria</taxon>
        <taxon>Bacillati</taxon>
        <taxon>Actinomycetota</taxon>
        <taxon>Actinomycetes</taxon>
        <taxon>Micrococcales</taxon>
        <taxon>Micrococcaceae</taxon>
        <taxon>Arthrobacter</taxon>
    </lineage>
</organism>
<feature type="active site" evidence="1">
    <location>
        <position position="41"/>
    </location>
</feature>
<reference evidence="4 5" key="1">
    <citation type="submission" date="2018-04" db="EMBL/GenBank/DDBJ databases">
        <title>Bacteria isolated from cave deposits of Manipur.</title>
        <authorList>
            <person name="Sahoo D."/>
            <person name="Sarangthem I."/>
            <person name="Nandeibam J."/>
        </authorList>
    </citation>
    <scope>NUCLEOTIDE SEQUENCE [LARGE SCALE GENOMIC DNA]</scope>
    <source>
        <strain evidence="5">mrc11</strain>
    </source>
</reference>
<evidence type="ECO:0000259" key="3">
    <source>
        <dbReference type="Pfam" id="PF22636"/>
    </source>
</evidence>
<proteinExistence type="predicted"/>
<dbReference type="InterPro" id="IPR054485">
    <property type="entry name" value="FlK-like_dom"/>
</dbReference>
<dbReference type="InterPro" id="IPR029069">
    <property type="entry name" value="HotDog_dom_sf"/>
</dbReference>
<feature type="active site" evidence="1">
    <location>
        <position position="67"/>
    </location>
</feature>
<evidence type="ECO:0000313" key="4">
    <source>
        <dbReference type="EMBL" id="RAM36734.1"/>
    </source>
</evidence>
<dbReference type="PIRSF" id="PIRSF014972">
    <property type="entry name" value="FlK"/>
    <property type="match status" value="1"/>
</dbReference>
<evidence type="ECO:0000313" key="5">
    <source>
        <dbReference type="Proteomes" id="UP000249166"/>
    </source>
</evidence>
<feature type="binding site" evidence="2">
    <location>
        <position position="60"/>
    </location>
    <ligand>
        <name>substrate</name>
    </ligand>
</feature>
<dbReference type="PANTHER" id="PTHR36934">
    <property type="entry name" value="BLR0278 PROTEIN"/>
    <property type="match status" value="1"/>
</dbReference>
<dbReference type="Pfam" id="PF22636">
    <property type="entry name" value="FlK"/>
    <property type="match status" value="1"/>
</dbReference>
<feature type="binding site" evidence="2">
    <location>
        <position position="60"/>
    </location>
    <ligand>
        <name>CoA</name>
        <dbReference type="ChEBI" id="CHEBI:57287"/>
    </ligand>
</feature>
<name>A0A328HF06_ARTGO</name>
<dbReference type="EMBL" id="QLNP01000088">
    <property type="protein sequence ID" value="RAM36734.1"/>
    <property type="molecule type" value="Genomic_DNA"/>
</dbReference>
<gene>
    <name evidence="4" type="ORF">DBZ45_13940</name>
</gene>
<dbReference type="InterPro" id="IPR025540">
    <property type="entry name" value="FlK"/>
</dbReference>
<comment type="caution">
    <text evidence="4">The sequence shown here is derived from an EMBL/GenBank/DDBJ whole genome shotgun (WGS) entry which is preliminary data.</text>
</comment>
<feature type="active site" evidence="1">
    <location>
        <position position="33"/>
    </location>
</feature>
<evidence type="ECO:0000256" key="2">
    <source>
        <dbReference type="PIRSR" id="PIRSR014972-2"/>
    </source>
</evidence>
<dbReference type="Proteomes" id="UP000249166">
    <property type="component" value="Unassembled WGS sequence"/>
</dbReference>
<dbReference type="SUPFAM" id="SSF54637">
    <property type="entry name" value="Thioesterase/thiol ester dehydrase-isomerase"/>
    <property type="match status" value="1"/>
</dbReference>
<dbReference type="Gene3D" id="3.10.129.10">
    <property type="entry name" value="Hotdog Thioesterase"/>
    <property type="match status" value="1"/>
</dbReference>
<dbReference type="OrthoDB" id="6902891at2"/>